<accession>A0ABP0GI88</accession>
<proteinExistence type="predicted"/>
<keyword evidence="2" id="KW-1185">Reference proteome</keyword>
<evidence type="ECO:0000313" key="1">
    <source>
        <dbReference type="EMBL" id="CAK8690374.1"/>
    </source>
</evidence>
<dbReference type="EMBL" id="CAWYQH010000119">
    <property type="protein sequence ID" value="CAK8690374.1"/>
    <property type="molecule type" value="Genomic_DNA"/>
</dbReference>
<dbReference type="Proteomes" id="UP001642483">
    <property type="component" value="Unassembled WGS sequence"/>
</dbReference>
<protein>
    <submittedName>
        <fullName evidence="1">Uncharacterized protein</fullName>
    </submittedName>
</protein>
<comment type="caution">
    <text evidence="1">The sequence shown here is derived from an EMBL/GenBank/DDBJ whole genome shotgun (WGS) entry which is preliminary data.</text>
</comment>
<reference evidence="1 2" key="1">
    <citation type="submission" date="2024-02" db="EMBL/GenBank/DDBJ databases">
        <authorList>
            <person name="Daric V."/>
            <person name="Darras S."/>
        </authorList>
    </citation>
    <scope>NUCLEOTIDE SEQUENCE [LARGE SCALE GENOMIC DNA]</scope>
</reference>
<name>A0ABP0GI88_CLALP</name>
<evidence type="ECO:0000313" key="2">
    <source>
        <dbReference type="Proteomes" id="UP001642483"/>
    </source>
</evidence>
<organism evidence="1 2">
    <name type="scientific">Clavelina lepadiformis</name>
    <name type="common">Light-bulb sea squirt</name>
    <name type="synonym">Ascidia lepadiformis</name>
    <dbReference type="NCBI Taxonomy" id="159417"/>
    <lineage>
        <taxon>Eukaryota</taxon>
        <taxon>Metazoa</taxon>
        <taxon>Chordata</taxon>
        <taxon>Tunicata</taxon>
        <taxon>Ascidiacea</taxon>
        <taxon>Aplousobranchia</taxon>
        <taxon>Clavelinidae</taxon>
        <taxon>Clavelina</taxon>
    </lineage>
</organism>
<sequence>MQDLEKGFDPRLMKRNHVWVKVGKPQENWEEIALALSTPEICRTPIRPIVISSPSTSPSDSLHLPTSSLTKASNCFCSFDESVDENETENAVDVLGKTWLSVSPPIEEQDVLNQWYRVIDEGKKKKTSLYIGKVTRRFLEDENGPVHGLEIDCLKPHVGQGNVLKSVPDHMPSDIDFFPVCNIISGPLRVEPLEGSKWHVSKFAAVKRVFNDAKSINKRELATKLLM</sequence>
<gene>
    <name evidence="1" type="ORF">CVLEPA_LOCUS23002</name>
</gene>